<evidence type="ECO:0000313" key="1">
    <source>
        <dbReference type="EMBL" id="ABE28704.1"/>
    </source>
</evidence>
<dbReference type="KEGG" id="bxe:Bxe_A4295"/>
<reference evidence="1 2" key="1">
    <citation type="journal article" date="2006" name="Proc. Natl. Acad. Sci. U.S.A.">
        <title>Burkholderia xenovorans LB400 harbors a multi-replicon, 9.73-Mbp genome shaped for versatility.</title>
        <authorList>
            <person name="Chain P.S."/>
            <person name="Denef V.J."/>
            <person name="Konstantinidis K.T."/>
            <person name="Vergez L.M."/>
            <person name="Agullo L."/>
            <person name="Reyes V.L."/>
            <person name="Hauser L."/>
            <person name="Cordova M."/>
            <person name="Gomez L."/>
            <person name="Gonzalez M."/>
            <person name="Land M."/>
            <person name="Lao V."/>
            <person name="Larimer F."/>
            <person name="LiPuma J.J."/>
            <person name="Mahenthiralingam E."/>
            <person name="Malfatti S.A."/>
            <person name="Marx C.J."/>
            <person name="Parnell J.J."/>
            <person name="Ramette A."/>
            <person name="Richardson P."/>
            <person name="Seeger M."/>
            <person name="Smith D."/>
            <person name="Spilker T."/>
            <person name="Sul W.J."/>
            <person name="Tsoi T.V."/>
            <person name="Ulrich L.E."/>
            <person name="Zhulin I.B."/>
            <person name="Tiedje J.M."/>
        </authorList>
    </citation>
    <scope>NUCLEOTIDE SEQUENCE [LARGE SCALE GENOMIC DNA]</scope>
    <source>
        <strain evidence="1 2">LB400</strain>
    </source>
</reference>
<organism evidence="1 2">
    <name type="scientific">Paraburkholderia xenovorans (strain LB400)</name>
    <dbReference type="NCBI Taxonomy" id="266265"/>
    <lineage>
        <taxon>Bacteria</taxon>
        <taxon>Pseudomonadati</taxon>
        <taxon>Pseudomonadota</taxon>
        <taxon>Betaproteobacteria</taxon>
        <taxon>Burkholderiales</taxon>
        <taxon>Burkholderiaceae</taxon>
        <taxon>Paraburkholderia</taxon>
    </lineage>
</organism>
<dbReference type="AlphaFoldDB" id="Q146N5"/>
<dbReference type="EMBL" id="CP000270">
    <property type="protein sequence ID" value="ABE28704.1"/>
    <property type="molecule type" value="Genomic_DNA"/>
</dbReference>
<keyword evidence="2" id="KW-1185">Reference proteome</keyword>
<dbReference type="Proteomes" id="UP000001817">
    <property type="component" value="Chromosome 1"/>
</dbReference>
<protein>
    <submittedName>
        <fullName evidence="1">Uncharacterized protein</fullName>
    </submittedName>
</protein>
<evidence type="ECO:0000313" key="2">
    <source>
        <dbReference type="Proteomes" id="UP000001817"/>
    </source>
</evidence>
<accession>Q146N5</accession>
<proteinExistence type="predicted"/>
<name>Q146N5_PARXL</name>
<sequence>MTMAARSAAARGLQRKHRDGRLLFGALRQIGIALGAAGRIAEERGSRKSAQIFWESSDMSSVGEDLNLACCVDPHEQAHAML</sequence>
<gene>
    <name evidence="1" type="ORF">Bxe_A4295</name>
</gene>